<dbReference type="Pfam" id="PF09966">
    <property type="entry name" value="DUF2200"/>
    <property type="match status" value="1"/>
</dbReference>
<dbReference type="Proteomes" id="UP000184236">
    <property type="component" value="Unassembled WGS sequence"/>
</dbReference>
<evidence type="ECO:0000313" key="1">
    <source>
        <dbReference type="EMBL" id="SHE58338.1"/>
    </source>
</evidence>
<evidence type="ECO:0000313" key="2">
    <source>
        <dbReference type="Proteomes" id="UP000184236"/>
    </source>
</evidence>
<dbReference type="AlphaFoldDB" id="A0A1M4UNV5"/>
<dbReference type="STRING" id="1302685.SAMN05444408_102219"/>
<evidence type="ECO:0008006" key="3">
    <source>
        <dbReference type="Google" id="ProtNLM"/>
    </source>
</evidence>
<accession>A0A1M4UNV5</accession>
<organism evidence="1 2">
    <name type="scientific">Chryseobacterium takakiae</name>
    <dbReference type="NCBI Taxonomy" id="1302685"/>
    <lineage>
        <taxon>Bacteria</taxon>
        <taxon>Pseudomonadati</taxon>
        <taxon>Bacteroidota</taxon>
        <taxon>Flavobacteriia</taxon>
        <taxon>Flavobacteriales</taxon>
        <taxon>Weeksellaceae</taxon>
        <taxon>Chryseobacterium group</taxon>
        <taxon>Chryseobacterium</taxon>
    </lineage>
</organism>
<name>A0A1M4UNV5_9FLAO</name>
<dbReference type="PIRSF" id="PIRSF033199">
    <property type="entry name" value="UCP033199"/>
    <property type="match status" value="1"/>
</dbReference>
<dbReference type="EMBL" id="FQVO01000002">
    <property type="protein sequence ID" value="SHE58338.1"/>
    <property type="molecule type" value="Genomic_DNA"/>
</dbReference>
<gene>
    <name evidence="1" type="ORF">SAMN05444408_102219</name>
</gene>
<reference evidence="2" key="1">
    <citation type="submission" date="2016-11" db="EMBL/GenBank/DDBJ databases">
        <authorList>
            <person name="Varghese N."/>
            <person name="Submissions S."/>
        </authorList>
    </citation>
    <scope>NUCLEOTIDE SEQUENCE [LARGE SCALE GENOMIC DNA]</scope>
    <source>
        <strain evidence="2">DSM 26898</strain>
    </source>
</reference>
<dbReference type="Gene3D" id="1.10.8.290">
    <property type="entry name" value="uncharacterized protein sp1917 domain"/>
    <property type="match status" value="1"/>
</dbReference>
<keyword evidence="2" id="KW-1185">Reference proteome</keyword>
<protein>
    <recommendedName>
        <fullName evidence="3">DUF2200 domain-containing protein</fullName>
    </recommendedName>
</protein>
<dbReference type="InterPro" id="IPR023204">
    <property type="entry name" value="SP1917_dom_sf"/>
</dbReference>
<proteinExistence type="predicted"/>
<sequence>MNLHIKTMENKNNERIFSMAFAGVYPHYIAKAEKKGRTRKEVHTIIFWLTGYDENGLQKILENKTDFRTFFAEAPGINPKASLIKGVICGYRVEEIENELMRNIRYLDKLIDELAKGKKIEKILRTE</sequence>
<dbReference type="InterPro" id="IPR014580">
    <property type="entry name" value="UCP033199"/>
</dbReference>